<evidence type="ECO:0000256" key="1">
    <source>
        <dbReference type="SAM" id="MobiDB-lite"/>
    </source>
</evidence>
<feature type="region of interest" description="Disordered" evidence="1">
    <location>
        <begin position="478"/>
        <end position="517"/>
    </location>
</feature>
<reference evidence="2" key="1">
    <citation type="submission" date="2014-09" db="EMBL/GenBank/DDBJ databases">
        <title>Draft genome sequence of an oleaginous Mucoromycotina fungus Mucor ambiguus NBRC6742.</title>
        <authorList>
            <person name="Takeda I."/>
            <person name="Yamane N."/>
            <person name="Morita T."/>
            <person name="Tamano K."/>
            <person name="Machida M."/>
            <person name="Baker S."/>
            <person name="Koike H."/>
        </authorList>
    </citation>
    <scope>NUCLEOTIDE SEQUENCE</scope>
    <source>
        <strain evidence="2">NBRC 6742</strain>
    </source>
</reference>
<dbReference type="AlphaFoldDB" id="A0A0C9MXP5"/>
<accession>A0A0C9MXP5</accession>
<gene>
    <name evidence="2" type="ORF">MAM1_0200c07856</name>
</gene>
<keyword evidence="3" id="KW-1185">Reference proteome</keyword>
<proteinExistence type="predicted"/>
<organism evidence="2">
    <name type="scientific">Mucor ambiguus</name>
    <dbReference type="NCBI Taxonomy" id="91626"/>
    <lineage>
        <taxon>Eukaryota</taxon>
        <taxon>Fungi</taxon>
        <taxon>Fungi incertae sedis</taxon>
        <taxon>Mucoromycota</taxon>
        <taxon>Mucoromycotina</taxon>
        <taxon>Mucoromycetes</taxon>
        <taxon>Mucorales</taxon>
        <taxon>Mucorineae</taxon>
        <taxon>Mucoraceae</taxon>
        <taxon>Mucor</taxon>
    </lineage>
</organism>
<feature type="compositionally biased region" description="Polar residues" evidence="1">
    <location>
        <begin position="1"/>
        <end position="29"/>
    </location>
</feature>
<name>A0A0C9MXP5_9FUNG</name>
<dbReference type="OrthoDB" id="21648at2759"/>
<dbReference type="EMBL" id="DF836489">
    <property type="protein sequence ID" value="GAN08347.1"/>
    <property type="molecule type" value="Genomic_DNA"/>
</dbReference>
<evidence type="ECO:0000313" key="2">
    <source>
        <dbReference type="EMBL" id="GAN08347.1"/>
    </source>
</evidence>
<sequence>MPTTRFASSTGNTDSPALNGNTTTESIQEQRQKSFHGRKKREVPNDLSPKQKVMIQFIDHITDVDKKHLLWSKAVDESISMDTVIERVYKLKYKDFASLKADLDKVFSACIHNVKRSIPELDAFKKLYTYTSHSLALEASRLEEEIEENEHVVEFISLFRPTNDGYAFTDMIARDPAATPIMNYPHNIHELIVHKAQPAALKEVPLLKDVVAPPPTYHSKIVRNEDKPIVPINWLDFGAFSSFAPASDSNSANATYENTYMGRSAKRFKKWEQKQLEKEDEPEIPLAATAEEMDTNDEELNTLWLEKEGFDVKAIEEAINKEPDNMTEELERNCQLLEELVKYQHARFSAGKTKWDAVEEKEVEIAKILEKHMMDMLSKLPPNATTDSNLIESTMTRLPLLDSSYRGTLPPHKIFSFPTTERAENLPPYANITPTYSKDNWRLVRVAPVPPKDMTGDLPVFPLVSMVEQQQLNFYQRAPFPGQPQQQQPPPPQQLQAQQRVPIAAAVSPYQQQPQRR</sequence>
<feature type="region of interest" description="Disordered" evidence="1">
    <location>
        <begin position="1"/>
        <end position="46"/>
    </location>
</feature>
<evidence type="ECO:0000313" key="3">
    <source>
        <dbReference type="Proteomes" id="UP000053815"/>
    </source>
</evidence>
<dbReference type="Proteomes" id="UP000053815">
    <property type="component" value="Unassembled WGS sequence"/>
</dbReference>
<protein>
    <submittedName>
        <fullName evidence="2">Uncharacterized protein</fullName>
    </submittedName>
</protein>